<dbReference type="InterPro" id="IPR003660">
    <property type="entry name" value="HAMP_dom"/>
</dbReference>
<evidence type="ECO:0000256" key="5">
    <source>
        <dbReference type="ARBA" id="ARBA00022553"/>
    </source>
</evidence>
<evidence type="ECO:0000256" key="7">
    <source>
        <dbReference type="ARBA" id="ARBA00022692"/>
    </source>
</evidence>
<dbReference type="Pfam" id="PF00512">
    <property type="entry name" value="HisKA"/>
    <property type="match status" value="1"/>
</dbReference>
<dbReference type="InterPro" id="IPR050398">
    <property type="entry name" value="HssS/ArlS-like"/>
</dbReference>
<evidence type="ECO:0000256" key="9">
    <source>
        <dbReference type="ARBA" id="ARBA00022777"/>
    </source>
</evidence>
<organism evidence="17">
    <name type="scientific">Paenibacillus ihbetae</name>
    <dbReference type="NCBI Taxonomy" id="1870820"/>
    <lineage>
        <taxon>Bacteria</taxon>
        <taxon>Bacillati</taxon>
        <taxon>Bacillota</taxon>
        <taxon>Bacilli</taxon>
        <taxon>Bacillales</taxon>
        <taxon>Paenibacillaceae</taxon>
        <taxon>Paenibacillus</taxon>
    </lineage>
</organism>
<dbReference type="CDD" id="cd00075">
    <property type="entry name" value="HATPase"/>
    <property type="match status" value="1"/>
</dbReference>
<proteinExistence type="predicted"/>
<dbReference type="PANTHER" id="PTHR45528:SF1">
    <property type="entry name" value="SENSOR HISTIDINE KINASE CPXA"/>
    <property type="match status" value="1"/>
</dbReference>
<dbReference type="AlphaFoldDB" id="A0A1B2E8I5"/>
<evidence type="ECO:0000256" key="3">
    <source>
        <dbReference type="ARBA" id="ARBA00012438"/>
    </source>
</evidence>
<dbReference type="GO" id="GO:0005524">
    <property type="term" value="F:ATP binding"/>
    <property type="evidence" value="ECO:0007669"/>
    <property type="project" value="UniProtKB-KW"/>
</dbReference>
<reference evidence="17" key="1">
    <citation type="submission" date="2016-08" db="EMBL/GenBank/DDBJ databases">
        <title>Complete Genome Seqeunce of Paenibacillus sp. nov. IHBB 9852 from high altitute lake of Indian trans-Himalayas.</title>
        <authorList>
            <person name="Kiran S."/>
            <person name="Swarnkar M.K."/>
            <person name="Rana A."/>
            <person name="Tewari R."/>
            <person name="Gulati A."/>
        </authorList>
    </citation>
    <scope>NUCLEOTIDE SEQUENCE [LARGE SCALE GENOMIC DNA]</scope>
    <source>
        <strain evidence="17">IHBB 9852</strain>
    </source>
</reference>
<dbReference type="FunFam" id="3.30.565.10:FF:000013">
    <property type="entry name" value="Two-component sensor histidine kinase"/>
    <property type="match status" value="1"/>
</dbReference>
<feature type="transmembrane region" description="Helical" evidence="14">
    <location>
        <begin position="61"/>
        <end position="81"/>
    </location>
</feature>
<keyword evidence="13 14" id="KW-0472">Membrane</keyword>
<dbReference type="Gene3D" id="3.30.565.10">
    <property type="entry name" value="Histidine kinase-like ATPase, C-terminal domain"/>
    <property type="match status" value="1"/>
</dbReference>
<dbReference type="SUPFAM" id="SSF47384">
    <property type="entry name" value="Homodimeric domain of signal transducing histidine kinase"/>
    <property type="match status" value="1"/>
</dbReference>
<keyword evidence="11 14" id="KW-1133">Transmembrane helix</keyword>
<comment type="subcellular location">
    <subcellularLocation>
        <location evidence="2">Cell membrane</location>
        <topology evidence="2">Multi-pass membrane protein</topology>
    </subcellularLocation>
</comment>
<keyword evidence="4" id="KW-1003">Cell membrane</keyword>
<dbReference type="InterPro" id="IPR003594">
    <property type="entry name" value="HATPase_dom"/>
</dbReference>
<evidence type="ECO:0000313" key="17">
    <source>
        <dbReference type="EMBL" id="ANY76286.1"/>
    </source>
</evidence>
<keyword evidence="6" id="KW-0808">Transferase</keyword>
<evidence type="ECO:0000256" key="10">
    <source>
        <dbReference type="ARBA" id="ARBA00022840"/>
    </source>
</evidence>
<dbReference type="Pfam" id="PF02518">
    <property type="entry name" value="HATPase_c"/>
    <property type="match status" value="1"/>
</dbReference>
<dbReference type="CDD" id="cd00082">
    <property type="entry name" value="HisKA"/>
    <property type="match status" value="1"/>
</dbReference>
<dbReference type="SUPFAM" id="SSF55874">
    <property type="entry name" value="ATPase domain of HSP90 chaperone/DNA topoisomerase II/histidine kinase"/>
    <property type="match status" value="1"/>
</dbReference>
<dbReference type="SMART" id="SM00387">
    <property type="entry name" value="HATPase_c"/>
    <property type="match status" value="1"/>
</dbReference>
<evidence type="ECO:0000259" key="16">
    <source>
        <dbReference type="PROSITE" id="PS50885"/>
    </source>
</evidence>
<keyword evidence="9" id="KW-0418">Kinase</keyword>
<feature type="domain" description="HAMP" evidence="16">
    <location>
        <begin position="83"/>
        <end position="136"/>
    </location>
</feature>
<evidence type="ECO:0000256" key="11">
    <source>
        <dbReference type="ARBA" id="ARBA00022989"/>
    </source>
</evidence>
<dbReference type="PROSITE" id="PS50885">
    <property type="entry name" value="HAMP"/>
    <property type="match status" value="1"/>
</dbReference>
<dbReference type="FunFam" id="1.10.287.130:FF:000008">
    <property type="entry name" value="Two-component sensor histidine kinase"/>
    <property type="match status" value="1"/>
</dbReference>
<dbReference type="Gene3D" id="1.10.287.130">
    <property type="match status" value="1"/>
</dbReference>
<dbReference type="InterPro" id="IPR003661">
    <property type="entry name" value="HisK_dim/P_dom"/>
</dbReference>
<sequence>MESTYHRMRLELAKFISISAVLAGGTCFVLMAVILIIRVISDDLYNLVINLVYELNGLFPRLFPIIFFVFFLFLIFSMFIVSRRSFRYYTEVSQMLQSMAEGKLDVKLPVSDRDTLIGNLAQNINNLVHQLELSLQQERAAEESKNELITSVSHDLRTPLTSILGYLYIIEQDRYKDEVEMRYYTSIIYEKSKNLDRLVNELFEYVRTKNPKLTLHKEKINMTRLLQQLAAQYIPELKANRMEARLSLPGREVWLYADAEKLVRVYENIINNALRYGADGKWLDIRLQEDEKGICIEIKNYGKPIPKHSLPYVFERFYRADEARTEEGSGLGLAIAKNIVELHQGEIWVKSDESGTAFFTLFERENIDER</sequence>
<accession>A0A1B2E8I5</accession>
<evidence type="ECO:0000259" key="15">
    <source>
        <dbReference type="PROSITE" id="PS50109"/>
    </source>
</evidence>
<dbReference type="InterPro" id="IPR004358">
    <property type="entry name" value="Sig_transdc_His_kin-like_C"/>
</dbReference>
<keyword evidence="7 14" id="KW-0812">Transmembrane</keyword>
<dbReference type="GO" id="GO:0005886">
    <property type="term" value="C:plasma membrane"/>
    <property type="evidence" value="ECO:0007669"/>
    <property type="project" value="UniProtKB-SubCell"/>
</dbReference>
<dbReference type="PROSITE" id="PS50109">
    <property type="entry name" value="HIS_KIN"/>
    <property type="match status" value="1"/>
</dbReference>
<evidence type="ECO:0000256" key="8">
    <source>
        <dbReference type="ARBA" id="ARBA00022741"/>
    </source>
</evidence>
<protein>
    <recommendedName>
        <fullName evidence="3">histidine kinase</fullName>
        <ecNumber evidence="3">2.7.13.3</ecNumber>
    </recommendedName>
</protein>
<evidence type="ECO:0000256" key="2">
    <source>
        <dbReference type="ARBA" id="ARBA00004651"/>
    </source>
</evidence>
<dbReference type="Gene3D" id="6.10.340.10">
    <property type="match status" value="1"/>
</dbReference>
<dbReference type="CDD" id="cd06225">
    <property type="entry name" value="HAMP"/>
    <property type="match status" value="1"/>
</dbReference>
<keyword evidence="8" id="KW-0547">Nucleotide-binding</keyword>
<feature type="transmembrane region" description="Helical" evidence="14">
    <location>
        <begin position="12"/>
        <end position="41"/>
    </location>
</feature>
<dbReference type="InterPro" id="IPR005467">
    <property type="entry name" value="His_kinase_dom"/>
</dbReference>
<dbReference type="InterPro" id="IPR036890">
    <property type="entry name" value="HATPase_C_sf"/>
</dbReference>
<dbReference type="SMART" id="SM00388">
    <property type="entry name" value="HisKA"/>
    <property type="match status" value="1"/>
</dbReference>
<dbReference type="GO" id="GO:0000155">
    <property type="term" value="F:phosphorelay sensor kinase activity"/>
    <property type="evidence" value="ECO:0007669"/>
    <property type="project" value="InterPro"/>
</dbReference>
<evidence type="ECO:0000256" key="12">
    <source>
        <dbReference type="ARBA" id="ARBA00023012"/>
    </source>
</evidence>
<keyword evidence="10" id="KW-0067">ATP-binding</keyword>
<dbReference type="KEGG" id="pib:BBD41_28990"/>
<evidence type="ECO:0000256" key="1">
    <source>
        <dbReference type="ARBA" id="ARBA00000085"/>
    </source>
</evidence>
<dbReference type="InterPro" id="IPR036097">
    <property type="entry name" value="HisK_dim/P_sf"/>
</dbReference>
<gene>
    <name evidence="17" type="ORF">BBD41_28990</name>
</gene>
<name>A0A1B2E8I5_9BACL</name>
<dbReference type="PANTHER" id="PTHR45528">
    <property type="entry name" value="SENSOR HISTIDINE KINASE CPXA"/>
    <property type="match status" value="1"/>
</dbReference>
<dbReference type="RefSeq" id="WP_099480304.1">
    <property type="nucleotide sequence ID" value="NZ_CP016809.1"/>
</dbReference>
<keyword evidence="5" id="KW-0597">Phosphoprotein</keyword>
<feature type="domain" description="Histidine kinase" evidence="15">
    <location>
        <begin position="151"/>
        <end position="366"/>
    </location>
</feature>
<evidence type="ECO:0000256" key="13">
    <source>
        <dbReference type="ARBA" id="ARBA00023136"/>
    </source>
</evidence>
<dbReference type="EC" id="2.7.13.3" evidence="3"/>
<evidence type="ECO:0000256" key="6">
    <source>
        <dbReference type="ARBA" id="ARBA00022679"/>
    </source>
</evidence>
<dbReference type="EMBL" id="CP016809">
    <property type="protein sequence ID" value="ANY76286.1"/>
    <property type="molecule type" value="Genomic_DNA"/>
</dbReference>
<evidence type="ECO:0000256" key="14">
    <source>
        <dbReference type="SAM" id="Phobius"/>
    </source>
</evidence>
<keyword evidence="12" id="KW-0902">Two-component regulatory system</keyword>
<dbReference type="PRINTS" id="PR00344">
    <property type="entry name" value="BCTRLSENSOR"/>
</dbReference>
<comment type="catalytic activity">
    <reaction evidence="1">
        <text>ATP + protein L-histidine = ADP + protein N-phospho-L-histidine.</text>
        <dbReference type="EC" id="2.7.13.3"/>
    </reaction>
</comment>
<evidence type="ECO:0000256" key="4">
    <source>
        <dbReference type="ARBA" id="ARBA00022475"/>
    </source>
</evidence>